<evidence type="ECO:0000259" key="2">
    <source>
        <dbReference type="Pfam" id="PF00144"/>
    </source>
</evidence>
<keyword evidence="4" id="KW-1185">Reference proteome</keyword>
<dbReference type="InterPro" id="IPR012338">
    <property type="entry name" value="Beta-lactam/transpept-like"/>
</dbReference>
<dbReference type="EMBL" id="JACHGJ010000009">
    <property type="protein sequence ID" value="MBB6482065.1"/>
    <property type="molecule type" value="Genomic_DNA"/>
</dbReference>
<feature type="chain" id="PRO_5032954598" evidence="1">
    <location>
        <begin position="23"/>
        <end position="355"/>
    </location>
</feature>
<dbReference type="InterPro" id="IPR050789">
    <property type="entry name" value="Diverse_Enzym_Activities"/>
</dbReference>
<dbReference type="SUPFAM" id="SSF56601">
    <property type="entry name" value="beta-lactamase/transpeptidase-like"/>
    <property type="match status" value="1"/>
</dbReference>
<proteinExistence type="predicted"/>
<protein>
    <submittedName>
        <fullName evidence="3">CubicO group peptidase (Beta-lactamase class C family)</fullName>
    </submittedName>
</protein>
<dbReference type="Gene3D" id="3.40.710.10">
    <property type="entry name" value="DD-peptidase/beta-lactamase superfamily"/>
    <property type="match status" value="1"/>
</dbReference>
<keyword evidence="1" id="KW-0732">Signal</keyword>
<dbReference type="Proteomes" id="UP000587760">
    <property type="component" value="Unassembled WGS sequence"/>
</dbReference>
<evidence type="ECO:0000256" key="1">
    <source>
        <dbReference type="SAM" id="SignalP"/>
    </source>
</evidence>
<dbReference type="RefSeq" id="WP_184748300.1">
    <property type="nucleotide sequence ID" value="NZ_JACHGJ010000009.1"/>
</dbReference>
<comment type="caution">
    <text evidence="3">The sequence shown here is derived from an EMBL/GenBank/DDBJ whole genome shotgun (WGS) entry which is preliminary data.</text>
</comment>
<evidence type="ECO:0000313" key="3">
    <source>
        <dbReference type="EMBL" id="MBB6482065.1"/>
    </source>
</evidence>
<sequence>MMQNIYILILVSALALSGCATLDLSLQENEKDVLSQSNIDSTLIDEALDLMGNSKINSMIISCDDEILIERYNNGFDGDDKQDLRSATKSVTSLLVGIAIDRGFIDSVNKSIMDYFPEYSSRKEVFAPITIGHLLTMTSGLNSDDWDSSSPGNEEKMYRKKSWVDFYFSLDRESEAGEVFKYSTAGVVLLGEIIRRSTGLDYRDFADKYLFTPLGIEDYLFETTRAGESDAGGHLRLTPSDFHKIAQIYLHKGFYKNKPIVSEQWIEESLTPRIQIIRERGEEFLYEGYLLWLEPVVDGKVRSYQARGNGGQYLIVIPELDLICSFTGSAYNSSEQMLPFYLVKKFIIPAIKKDD</sequence>
<dbReference type="InterPro" id="IPR001466">
    <property type="entry name" value="Beta-lactam-related"/>
</dbReference>
<organism evidence="3 4">
    <name type="scientific">Spirochaeta isovalerica</name>
    <dbReference type="NCBI Taxonomy" id="150"/>
    <lineage>
        <taxon>Bacteria</taxon>
        <taxon>Pseudomonadati</taxon>
        <taxon>Spirochaetota</taxon>
        <taxon>Spirochaetia</taxon>
        <taxon>Spirochaetales</taxon>
        <taxon>Spirochaetaceae</taxon>
        <taxon>Spirochaeta</taxon>
    </lineage>
</organism>
<dbReference type="AlphaFoldDB" id="A0A841RDF3"/>
<dbReference type="PANTHER" id="PTHR43283:SF7">
    <property type="entry name" value="BETA-LACTAMASE-RELATED DOMAIN-CONTAINING PROTEIN"/>
    <property type="match status" value="1"/>
</dbReference>
<reference evidence="3 4" key="1">
    <citation type="submission" date="2020-08" db="EMBL/GenBank/DDBJ databases">
        <title>Genomic Encyclopedia of Type Strains, Phase IV (KMG-IV): sequencing the most valuable type-strain genomes for metagenomic binning, comparative biology and taxonomic classification.</title>
        <authorList>
            <person name="Goeker M."/>
        </authorList>
    </citation>
    <scope>NUCLEOTIDE SEQUENCE [LARGE SCALE GENOMIC DNA]</scope>
    <source>
        <strain evidence="3 4">DSM 2461</strain>
    </source>
</reference>
<feature type="domain" description="Beta-lactamase-related" evidence="2">
    <location>
        <begin position="75"/>
        <end position="323"/>
    </location>
</feature>
<evidence type="ECO:0000313" key="4">
    <source>
        <dbReference type="Proteomes" id="UP000587760"/>
    </source>
</evidence>
<feature type="signal peptide" evidence="1">
    <location>
        <begin position="1"/>
        <end position="22"/>
    </location>
</feature>
<name>A0A841RDF3_9SPIO</name>
<gene>
    <name evidence="3" type="ORF">HNR50_003753</name>
</gene>
<accession>A0A841RDF3</accession>
<dbReference type="PANTHER" id="PTHR43283">
    <property type="entry name" value="BETA-LACTAMASE-RELATED"/>
    <property type="match status" value="1"/>
</dbReference>
<dbReference type="Pfam" id="PF00144">
    <property type="entry name" value="Beta-lactamase"/>
    <property type="match status" value="1"/>
</dbReference>